<evidence type="ECO:0000259" key="1">
    <source>
        <dbReference type="Pfam" id="PF00144"/>
    </source>
</evidence>
<dbReference type="AlphaFoldDB" id="A0A934TV64"/>
<dbReference type="InterPro" id="IPR001466">
    <property type="entry name" value="Beta-lactam-related"/>
</dbReference>
<dbReference type="InterPro" id="IPR050789">
    <property type="entry name" value="Diverse_Enzym_Activities"/>
</dbReference>
<accession>A0A934TV64</accession>
<organism evidence="2 3">
    <name type="scientific">Ramlibacter ginsenosidimutans</name>
    <dbReference type="NCBI Taxonomy" id="502333"/>
    <lineage>
        <taxon>Bacteria</taxon>
        <taxon>Pseudomonadati</taxon>
        <taxon>Pseudomonadota</taxon>
        <taxon>Betaproteobacteria</taxon>
        <taxon>Burkholderiales</taxon>
        <taxon>Comamonadaceae</taxon>
        <taxon>Ramlibacter</taxon>
    </lineage>
</organism>
<dbReference type="Proteomes" id="UP000630528">
    <property type="component" value="Unassembled WGS sequence"/>
</dbReference>
<reference evidence="2" key="2">
    <citation type="submission" date="2021-01" db="EMBL/GenBank/DDBJ databases">
        <authorList>
            <person name="Kang M."/>
        </authorList>
    </citation>
    <scope>NUCLEOTIDE SEQUENCE</scope>
    <source>
        <strain evidence="2">KACC 17527</strain>
    </source>
</reference>
<evidence type="ECO:0000313" key="3">
    <source>
        <dbReference type="Proteomes" id="UP000630528"/>
    </source>
</evidence>
<comment type="caution">
    <text evidence="2">The sequence shown here is derived from an EMBL/GenBank/DDBJ whole genome shotgun (WGS) entry which is preliminary data.</text>
</comment>
<protein>
    <submittedName>
        <fullName evidence="2">Beta-lactamase family protein</fullName>
    </submittedName>
</protein>
<sequence length="341" mass="36826">MHPPDAQPILDLLAGVRGAIPGVSLAILRAGEITTIHAVGSRGSDDAAPVDVSTVFEAASLTKPLVSLIALQLAEEGRLDLTAPLESLCGPYVPDDPRAAAITAAHVLTHTSGLPNIVTKETPLRTYFVPGARFSYGSSAFAWLQRAMEKVTGQSLENLARERVFDRLGMADSSLQWQERFEANHARGQEMDGTPVPKRRPVAPSASWSLHTTARDYARFVQLVLRAQGLGSDMHARWLAPAVRATRGIDDVLDPSPAEADGIAWGLGWGLEPSQDCLFHWGHIPGFRAFVIANRRTKDAVVWFANSARGLRLGRLVLPAILPGPHASMEWLQVGRTVQGP</sequence>
<feature type="domain" description="Beta-lactamase-related" evidence="1">
    <location>
        <begin position="18"/>
        <end position="311"/>
    </location>
</feature>
<name>A0A934TV64_9BURK</name>
<dbReference type="Gene3D" id="3.40.710.10">
    <property type="entry name" value="DD-peptidase/beta-lactamase superfamily"/>
    <property type="match status" value="1"/>
</dbReference>
<evidence type="ECO:0000313" key="2">
    <source>
        <dbReference type="EMBL" id="MBK6007943.1"/>
    </source>
</evidence>
<dbReference type="RefSeq" id="WP_201174408.1">
    <property type="nucleotide sequence ID" value="NZ_JAEPWM010000008.1"/>
</dbReference>
<dbReference type="SUPFAM" id="SSF56601">
    <property type="entry name" value="beta-lactamase/transpeptidase-like"/>
    <property type="match status" value="1"/>
</dbReference>
<dbReference type="EMBL" id="JAEPWM010000008">
    <property type="protein sequence ID" value="MBK6007943.1"/>
    <property type="molecule type" value="Genomic_DNA"/>
</dbReference>
<gene>
    <name evidence="2" type="ORF">JJB11_17730</name>
</gene>
<dbReference type="PANTHER" id="PTHR43283:SF18">
    <property type="match status" value="1"/>
</dbReference>
<dbReference type="InterPro" id="IPR012338">
    <property type="entry name" value="Beta-lactam/transpept-like"/>
</dbReference>
<dbReference type="PANTHER" id="PTHR43283">
    <property type="entry name" value="BETA-LACTAMASE-RELATED"/>
    <property type="match status" value="1"/>
</dbReference>
<proteinExistence type="predicted"/>
<dbReference type="Pfam" id="PF00144">
    <property type="entry name" value="Beta-lactamase"/>
    <property type="match status" value="1"/>
</dbReference>
<keyword evidence="3" id="KW-1185">Reference proteome</keyword>
<reference evidence="2" key="1">
    <citation type="journal article" date="2012" name="J. Microbiol. Biotechnol.">
        <title>Ramlibacter ginsenosidimutans sp. nov., with ginsenoside-converting activity.</title>
        <authorList>
            <person name="Wang L."/>
            <person name="An D.S."/>
            <person name="Kim S.G."/>
            <person name="Jin F.X."/>
            <person name="Kim S.C."/>
            <person name="Lee S.T."/>
            <person name="Im W.T."/>
        </authorList>
    </citation>
    <scope>NUCLEOTIDE SEQUENCE</scope>
    <source>
        <strain evidence="2">KACC 17527</strain>
    </source>
</reference>